<sequence>MESVNKAEEEVKASNVLPGFERSEAVAETQKVEEAESKETMMEYNDNVEDKQEGVESHVTILAVQEYGNEDEEQKKLYNKIVKVRQRSMDESTNVVEEIDDAEFEAIAVNIQAKHDAKNTEVAAENGIQKVQQEINSHQMEEICVVKPQDITVAVEIKSGEEEVEDTVESKQELFSLQQSDKRNDHDDVIRAQEVQASNVEASEKEDDSQNEKEYMQSEIPESKKEESKESDIDDNQMKQSDAAQSHEITVTGEAKMVADEAAESADKSMKEKRQSPPSTVITPAEDVNNDSEAAAKDTVVKKESKQKNESNETVEIPKHSAAPQFSCVNITTNEYKDAAEKEGESIQDEVVQSKQNESMEFDIANEGDNDAKSESDAVKEVQKIDSKESVRSENEEIKSVEDKNAKDESAPAEKIQSNESHTVSVLQNSPTPPSNSSSSTNAIINQKEADTVASEKPKQLMQPEQKEEDQKALVYPPGFELKNSIATAEIQSKPAESDDEDDGSIDIPVNIQVEKEEAVLGDIQADEIQQQQNSTSASPSTAATTFAVNTHESFNAIFDEYFKSFVAAESSELNVEGIKNFAEKVPSDYVVSETRFQILFEALFKIKDLQDKAIFDESLSLIQKLFANLDFNQFLFQFWSCEKFKAREDGPIGFSFSEGHHRYDFSSVLPKDSNDSAKVNAKAIDAAWSMLLDVEATVTKMWDTSINNKFMSPFYLAVLRRFKCLGEFMVKSDGKDAPIFLHVFRKNIVDVESSKLLTALTCLGNICKSPKGEDGCILLKPSDVLCEIMGDLIRDDEKRESYMVALRRFFTPTSDIPFIVEWNFESTSFDNPKVFLENCIKFYNRKQNIRDNIDIFVIIEGFKASMKNSGTEFVGYEKFDNNVEVDWPFAYKVIKFLGLQNFKHPIPQSLFLILPEDETEKYISMEEEEPSLENALIGILELYFTSGEIPEALYKNVWEIHQASKSIINTFAQAIVEAHSNLKNSANIQINCKLIDFIGDVYQCIDFSRSNELVYEIDAKFVNSHHHMIIIGRVLRLLVEEKFQRDGKKPASNSVSLFFNELINAFVSKIHEIFHAIRDETFGTFPPWRNGTAPRITDEQSYAINHFLNGIQKELFCVYDSTWAHSSELIDLLFYICKQRKYYGMNHPKLDAVLLARHPQFFEVRERFQQRDDFSSNFQRDNNYNGQDDRRSQENYGQDESNSFSRRDYGNQQQSRGGRGGYYGGARQQDQNRAEESQNETSNTSYRGRGGYSGGSRPPNDSNSYGANNNNSFSTNPRGGGCSGNNRQQDNCRKEENQQPSQREPAYPTRGGFVGVNRSSNEENQQQSTPDGNSTPRDGYAGFTSQQSVNPLESNDSKREQPPSQREPAFLTSGRGGHNGISRPPSDSQRGTSANPRGGSSAVSRSSNDSRSSDQQQPPREAYSTSSGYSGFTAISANENVQQRSPRGGHQSSHQRQSNPPAPRNDDYAQNNGELGW</sequence>
<evidence type="ECO:0000313" key="1">
    <source>
        <dbReference type="Proteomes" id="UP000887579"/>
    </source>
</evidence>
<dbReference type="Proteomes" id="UP000887579">
    <property type="component" value="Unplaced"/>
</dbReference>
<dbReference type="WBParaSite" id="ES5_v2.g13733.t1">
    <property type="protein sequence ID" value="ES5_v2.g13733.t1"/>
    <property type="gene ID" value="ES5_v2.g13733"/>
</dbReference>
<evidence type="ECO:0000313" key="2">
    <source>
        <dbReference type="WBParaSite" id="ES5_v2.g13733.t1"/>
    </source>
</evidence>
<name>A0AC34FA31_9BILA</name>
<protein>
    <submittedName>
        <fullName evidence="2">Uncharacterized protein</fullName>
    </submittedName>
</protein>
<reference evidence="2" key="1">
    <citation type="submission" date="2022-11" db="UniProtKB">
        <authorList>
            <consortium name="WormBaseParasite"/>
        </authorList>
    </citation>
    <scope>IDENTIFICATION</scope>
</reference>
<accession>A0AC34FA31</accession>
<organism evidence="1 2">
    <name type="scientific">Panagrolaimus sp. ES5</name>
    <dbReference type="NCBI Taxonomy" id="591445"/>
    <lineage>
        <taxon>Eukaryota</taxon>
        <taxon>Metazoa</taxon>
        <taxon>Ecdysozoa</taxon>
        <taxon>Nematoda</taxon>
        <taxon>Chromadorea</taxon>
        <taxon>Rhabditida</taxon>
        <taxon>Tylenchina</taxon>
        <taxon>Panagrolaimomorpha</taxon>
        <taxon>Panagrolaimoidea</taxon>
        <taxon>Panagrolaimidae</taxon>
        <taxon>Panagrolaimus</taxon>
    </lineage>
</organism>
<proteinExistence type="predicted"/>